<sequence>MTQKTIFAIFLLLFIINLICNLNNNDNKVLGDIKFFSKDFSNINTNKKPRLVISLVLSNLYFLKPLLYSFLFSTISLGSSSIFLSELVITSLAI</sequence>
<organism evidence="1 2">
    <name type="scientific">Borreliella finlandensis</name>
    <dbReference type="NCBI Taxonomy" id="498741"/>
    <lineage>
        <taxon>Bacteria</taxon>
        <taxon>Pseudomonadati</taxon>
        <taxon>Spirochaetota</taxon>
        <taxon>Spirochaetia</taxon>
        <taxon>Spirochaetales</taxon>
        <taxon>Borreliaceae</taxon>
        <taxon>Borreliella</taxon>
    </lineage>
</organism>
<reference evidence="1 2" key="1">
    <citation type="journal article" date="2011" name="J. Bacteriol.">
        <title>Whole genome sequence of an unusual Borrelia burgdorferi sensu lato isolate.</title>
        <authorList>
            <person name="Casjens S.R."/>
            <person name="Fraser-Liggett C.M."/>
            <person name="Mongodin E.F."/>
            <person name="Qiu W.G."/>
            <person name="Dunn J.J."/>
            <person name="Luft B.J."/>
            <person name="Schutzer S.E."/>
        </authorList>
    </citation>
    <scope>NUCLEOTIDE SEQUENCE [LARGE SCALE GENOMIC DNA]</scope>
    <source>
        <strain evidence="1 2">SV1</strain>
    </source>
</reference>
<evidence type="ECO:0000313" key="2">
    <source>
        <dbReference type="Proteomes" id="UP000006166"/>
    </source>
</evidence>
<keyword evidence="2" id="KW-1185">Reference proteome</keyword>
<proteinExistence type="predicted"/>
<geneLocation type="plasmid" evidence="1 2">
    <name>SV1_cp32-4</name>
</geneLocation>
<dbReference type="EMBL" id="CP001520">
    <property type="protein sequence ID" value="ACN93409.1"/>
    <property type="molecule type" value="Genomic_DNA"/>
</dbReference>
<accession>A0A806C7Y2</accession>
<dbReference type="AlphaFoldDB" id="A0A806C7Y2"/>
<keyword evidence="1" id="KW-0614">Plasmid</keyword>
<name>A0A806C7Y2_9SPIR</name>
<evidence type="ECO:0000313" key="1">
    <source>
        <dbReference type="EMBL" id="ACN93409.1"/>
    </source>
</evidence>
<protein>
    <submittedName>
        <fullName evidence="1">Uncharacterized protein</fullName>
    </submittedName>
</protein>
<dbReference type="Proteomes" id="UP000006166">
    <property type="component" value="Plasmid SV1_cp32-4"/>
</dbReference>
<gene>
    <name evidence="1" type="ORF">BSV1_R45</name>
</gene>